<dbReference type="OrthoDB" id="2135053at2759"/>
<organism evidence="2 3">
    <name type="scientific">Purpureocillium takamizusanense</name>
    <dbReference type="NCBI Taxonomy" id="2060973"/>
    <lineage>
        <taxon>Eukaryota</taxon>
        <taxon>Fungi</taxon>
        <taxon>Dikarya</taxon>
        <taxon>Ascomycota</taxon>
        <taxon>Pezizomycotina</taxon>
        <taxon>Sordariomycetes</taxon>
        <taxon>Hypocreomycetidae</taxon>
        <taxon>Hypocreales</taxon>
        <taxon>Ophiocordycipitaceae</taxon>
        <taxon>Purpureocillium</taxon>
    </lineage>
</organism>
<feature type="compositionally biased region" description="Basic and acidic residues" evidence="1">
    <location>
        <begin position="82"/>
        <end position="100"/>
    </location>
</feature>
<dbReference type="RefSeq" id="XP_047836909.1">
    <property type="nucleotide sequence ID" value="XM_047980951.1"/>
</dbReference>
<feature type="compositionally biased region" description="Basic and acidic residues" evidence="1">
    <location>
        <begin position="42"/>
        <end position="61"/>
    </location>
</feature>
<dbReference type="AlphaFoldDB" id="A0A9Q8V594"/>
<gene>
    <name evidence="2" type="ORF">JDV02_000176</name>
</gene>
<feature type="compositionally biased region" description="Basic and acidic residues" evidence="1">
    <location>
        <begin position="108"/>
        <end position="126"/>
    </location>
</feature>
<proteinExistence type="predicted"/>
<evidence type="ECO:0000313" key="3">
    <source>
        <dbReference type="Proteomes" id="UP000829364"/>
    </source>
</evidence>
<feature type="compositionally biased region" description="Basic and acidic residues" evidence="1">
    <location>
        <begin position="158"/>
        <end position="191"/>
    </location>
</feature>
<reference evidence="2" key="1">
    <citation type="submission" date="2021-11" db="EMBL/GenBank/DDBJ databases">
        <title>Purpureocillium_takamizusanense_genome.</title>
        <authorList>
            <person name="Nguyen N.-H."/>
        </authorList>
    </citation>
    <scope>NUCLEOTIDE SEQUENCE</scope>
    <source>
        <strain evidence="2">PT3</strain>
    </source>
</reference>
<accession>A0A9Q8V594</accession>
<evidence type="ECO:0000313" key="2">
    <source>
        <dbReference type="EMBL" id="UNI13428.1"/>
    </source>
</evidence>
<evidence type="ECO:0008006" key="4">
    <source>
        <dbReference type="Google" id="ProtNLM"/>
    </source>
</evidence>
<dbReference type="EMBL" id="CP086354">
    <property type="protein sequence ID" value="UNI13428.1"/>
    <property type="molecule type" value="Genomic_DNA"/>
</dbReference>
<feature type="region of interest" description="Disordered" evidence="1">
    <location>
        <begin position="1"/>
        <end position="212"/>
    </location>
</feature>
<evidence type="ECO:0000256" key="1">
    <source>
        <dbReference type="SAM" id="MobiDB-lite"/>
    </source>
</evidence>
<feature type="compositionally biased region" description="Basic residues" evidence="1">
    <location>
        <begin position="192"/>
        <end position="209"/>
    </location>
</feature>
<protein>
    <recommendedName>
        <fullName evidence="4">rRNA-processing protein FYV7</fullName>
    </recommendedName>
</protein>
<feature type="compositionally biased region" description="Polar residues" evidence="1">
    <location>
        <begin position="62"/>
        <end position="71"/>
    </location>
</feature>
<dbReference type="Proteomes" id="UP000829364">
    <property type="component" value="Chromosome 1"/>
</dbReference>
<dbReference type="PANTHER" id="PTHR41805">
    <property type="entry name" value="EXPRESSED PROTEIN"/>
    <property type="match status" value="1"/>
</dbReference>
<dbReference type="PANTHER" id="PTHR41805:SF1">
    <property type="entry name" value="RRNA-PROCESSING PROTEIN FYV7"/>
    <property type="match status" value="1"/>
</dbReference>
<name>A0A9Q8V594_9HYPO</name>
<keyword evidence="3" id="KW-1185">Reference proteome</keyword>
<dbReference type="GeneID" id="72062142"/>
<sequence>MAPKRPLEAADTESASKKPKRGFRVGPDNLPDGPWRRKVTKIKKDLIHKAKVKKEYAKIKSQEQQQRQKTAVRQDGSDDADADSHHDTDTAALKDRKETQASEETDADAEKMHPTRELMLRDEEKAQVGAGSAVAEDGQGLSDGMRRRTRRPGYYDKQLQKADQARAEAEERAREAQRRREERERKLAERQRFKKAMAKTRGRDGKKKLGRESTILLDKVKRLVSERQ</sequence>
<dbReference type="KEGG" id="ptkz:JDV02_000176"/>